<evidence type="ECO:0008006" key="3">
    <source>
        <dbReference type="Google" id="ProtNLM"/>
    </source>
</evidence>
<comment type="caution">
    <text evidence="1">The sequence shown here is derived from an EMBL/GenBank/DDBJ whole genome shotgun (WGS) entry which is preliminary data.</text>
</comment>
<dbReference type="PANTHER" id="PTHR23020:SF41">
    <property type="entry name" value="AMINOGLYCOSIDE PHOSPHOTRANSFERASE DOMAIN-CONTAINING PROTEIN"/>
    <property type="match status" value="1"/>
</dbReference>
<dbReference type="InterPro" id="IPR011009">
    <property type="entry name" value="Kinase-like_dom_sf"/>
</dbReference>
<proteinExistence type="predicted"/>
<dbReference type="InterPro" id="IPR052961">
    <property type="entry name" value="Oxido-Kinase-like_Enzymes"/>
</dbReference>
<dbReference type="OrthoDB" id="191037at2759"/>
<name>A0A835ZB34_9STRA</name>
<evidence type="ECO:0000313" key="1">
    <source>
        <dbReference type="EMBL" id="KAG5189793.1"/>
    </source>
</evidence>
<keyword evidence="2" id="KW-1185">Reference proteome</keyword>
<dbReference type="SUPFAM" id="SSF56112">
    <property type="entry name" value="Protein kinase-like (PK-like)"/>
    <property type="match status" value="1"/>
</dbReference>
<dbReference type="Proteomes" id="UP000664859">
    <property type="component" value="Unassembled WGS sequence"/>
</dbReference>
<protein>
    <recommendedName>
        <fullName evidence="3">Aminoglycoside phosphotransferase domain-containing protein</fullName>
    </recommendedName>
</protein>
<evidence type="ECO:0000313" key="2">
    <source>
        <dbReference type="Proteomes" id="UP000664859"/>
    </source>
</evidence>
<gene>
    <name evidence="1" type="ORF">JKP88DRAFT_176593</name>
</gene>
<dbReference type="EMBL" id="JAFCMP010000045">
    <property type="protein sequence ID" value="KAG5189793.1"/>
    <property type="molecule type" value="Genomic_DNA"/>
</dbReference>
<dbReference type="PANTHER" id="PTHR23020">
    <property type="entry name" value="UNCHARACTERIZED NUCLEAR HORMONE RECEPTOR-RELATED"/>
    <property type="match status" value="1"/>
</dbReference>
<dbReference type="Gene3D" id="3.90.1200.10">
    <property type="match status" value="1"/>
</dbReference>
<dbReference type="AlphaFoldDB" id="A0A835ZB34"/>
<accession>A0A835ZB34</accession>
<dbReference type="Pfam" id="PF02958">
    <property type="entry name" value="EcKL"/>
    <property type="match status" value="1"/>
</dbReference>
<dbReference type="InterPro" id="IPR004119">
    <property type="entry name" value="EcKL"/>
</dbReference>
<organism evidence="1 2">
    <name type="scientific">Tribonema minus</name>
    <dbReference type="NCBI Taxonomy" id="303371"/>
    <lineage>
        <taxon>Eukaryota</taxon>
        <taxon>Sar</taxon>
        <taxon>Stramenopiles</taxon>
        <taxon>Ochrophyta</taxon>
        <taxon>PX clade</taxon>
        <taxon>Xanthophyceae</taxon>
        <taxon>Tribonematales</taxon>
        <taxon>Tribonemataceae</taxon>
        <taxon>Tribonema</taxon>
    </lineage>
</organism>
<sequence>MSHGGLQGRKAVICGGRVREALLYEMATAGSKFQGMVLPHSYYSHGSKLLGEYVVLLEDLRHRGGVGVNMIMGNQMWGVPDALRNLADPVTVLKQAFTQAALLHAAYWNDAALLKKHWLKGAAWYAGRDRWSWESGIRRARLSWARTKAAVSNGALAIKLDEGLAAIMDASLEAASWQALQAHLRDPRTPYTLCHGDFHAANMIFLKDAPSSSTSTSSGGELFAVDWTEVGPWEGTTDLAQMVISDVKPAVFEAHASALVRAYWQTLVAEGVSKESYSFSDCWEGFCRGGMERWLWLFAIMSSFFNIPPAAIQYFHDQLLAFSNAFGNGRTCYALKPVVCLP</sequence>
<reference evidence="1" key="1">
    <citation type="submission" date="2021-02" db="EMBL/GenBank/DDBJ databases">
        <title>First Annotated Genome of the Yellow-green Alga Tribonema minus.</title>
        <authorList>
            <person name="Mahan K.M."/>
        </authorList>
    </citation>
    <scope>NUCLEOTIDE SEQUENCE</scope>
    <source>
        <strain evidence="1">UTEX B ZZ1240</strain>
    </source>
</reference>